<organism evidence="7 8">
    <name type="scientific">Parascaris univalens</name>
    <name type="common">Nematode worm</name>
    <dbReference type="NCBI Taxonomy" id="6257"/>
    <lineage>
        <taxon>Eukaryota</taxon>
        <taxon>Metazoa</taxon>
        <taxon>Ecdysozoa</taxon>
        <taxon>Nematoda</taxon>
        <taxon>Chromadorea</taxon>
        <taxon>Rhabditida</taxon>
        <taxon>Spirurina</taxon>
        <taxon>Ascaridomorpha</taxon>
        <taxon>Ascaridoidea</taxon>
        <taxon>Ascarididae</taxon>
        <taxon>Parascaris</taxon>
    </lineage>
</organism>
<dbReference type="InterPro" id="IPR002213">
    <property type="entry name" value="UDP_glucos_trans"/>
</dbReference>
<evidence type="ECO:0000256" key="2">
    <source>
        <dbReference type="ARBA" id="ARBA00022676"/>
    </source>
</evidence>
<dbReference type="EC" id="2.4.1.17" evidence="6"/>
<dbReference type="PANTHER" id="PTHR48043:SF145">
    <property type="entry name" value="FI06409P-RELATED"/>
    <property type="match status" value="1"/>
</dbReference>
<dbReference type="Gene3D" id="3.40.50.2000">
    <property type="entry name" value="Glycogen Phosphorylase B"/>
    <property type="match status" value="2"/>
</dbReference>
<evidence type="ECO:0000313" key="8">
    <source>
        <dbReference type="WBParaSite" id="PgR180_g002_t01"/>
    </source>
</evidence>
<comment type="similarity">
    <text evidence="1 5">Belongs to the UDP-glycosyltransferase family.</text>
</comment>
<dbReference type="WBParaSite" id="PgR180_g002_t01">
    <property type="protein sequence ID" value="PgR180_g002_t01"/>
    <property type="gene ID" value="PgR180_g002"/>
</dbReference>
<dbReference type="Proteomes" id="UP000887569">
    <property type="component" value="Unplaced"/>
</dbReference>
<dbReference type="PANTHER" id="PTHR48043">
    <property type="entry name" value="EG:EG0003.4 PROTEIN-RELATED"/>
    <property type="match status" value="1"/>
</dbReference>
<dbReference type="GO" id="GO:0016020">
    <property type="term" value="C:membrane"/>
    <property type="evidence" value="ECO:0007669"/>
    <property type="project" value="UniProtKB-SubCell"/>
</dbReference>
<comment type="catalytic activity">
    <reaction evidence="4 6">
        <text>glucuronate acceptor + UDP-alpha-D-glucuronate = acceptor beta-D-glucuronoside + UDP + H(+)</text>
        <dbReference type="Rhea" id="RHEA:21032"/>
        <dbReference type="ChEBI" id="CHEBI:15378"/>
        <dbReference type="ChEBI" id="CHEBI:58052"/>
        <dbReference type="ChEBI" id="CHEBI:58223"/>
        <dbReference type="ChEBI" id="CHEBI:132367"/>
        <dbReference type="ChEBI" id="CHEBI:132368"/>
        <dbReference type="EC" id="2.4.1.17"/>
    </reaction>
</comment>
<evidence type="ECO:0000313" key="7">
    <source>
        <dbReference type="Proteomes" id="UP000887569"/>
    </source>
</evidence>
<dbReference type="CDD" id="cd03784">
    <property type="entry name" value="GT1_Gtf-like"/>
    <property type="match status" value="1"/>
</dbReference>
<dbReference type="GO" id="GO:0015020">
    <property type="term" value="F:glucuronosyltransferase activity"/>
    <property type="evidence" value="ECO:0007669"/>
    <property type="project" value="UniProtKB-EC"/>
</dbReference>
<dbReference type="PROSITE" id="PS00375">
    <property type="entry name" value="UDPGT"/>
    <property type="match status" value="1"/>
</dbReference>
<evidence type="ECO:0000256" key="1">
    <source>
        <dbReference type="ARBA" id="ARBA00009995"/>
    </source>
</evidence>
<dbReference type="AlphaFoldDB" id="A0A915CI24"/>
<protein>
    <recommendedName>
        <fullName evidence="6">UDP-glucuronosyltransferase</fullName>
        <ecNumber evidence="6">2.4.1.17</ecNumber>
    </recommendedName>
</protein>
<evidence type="ECO:0000256" key="6">
    <source>
        <dbReference type="RuleBase" id="RU362059"/>
    </source>
</evidence>
<dbReference type="InterPro" id="IPR035595">
    <property type="entry name" value="UDP_glycos_trans_CS"/>
</dbReference>
<dbReference type="SUPFAM" id="SSF53756">
    <property type="entry name" value="UDP-Glycosyltransferase/glycogen phosphorylase"/>
    <property type="match status" value="1"/>
</dbReference>
<dbReference type="FunFam" id="3.40.50.2000:FF:000021">
    <property type="entry name" value="UDP-glucuronosyltransferase"/>
    <property type="match status" value="1"/>
</dbReference>
<evidence type="ECO:0000256" key="3">
    <source>
        <dbReference type="ARBA" id="ARBA00022679"/>
    </source>
</evidence>
<keyword evidence="3 5" id="KW-0808">Transferase</keyword>
<keyword evidence="2 5" id="KW-0328">Glycosyltransferase</keyword>
<reference evidence="8" key="1">
    <citation type="submission" date="2022-11" db="UniProtKB">
        <authorList>
            <consortium name="WormBaseParasite"/>
        </authorList>
    </citation>
    <scope>IDENTIFICATION</scope>
</reference>
<dbReference type="InterPro" id="IPR050271">
    <property type="entry name" value="UDP-glycosyltransferase"/>
</dbReference>
<keyword evidence="7" id="KW-1185">Reference proteome</keyword>
<comment type="subcellular location">
    <subcellularLocation>
        <location evidence="6">Membrane</location>
        <topology evidence="6">Single-pass membrane protein</topology>
    </subcellularLocation>
</comment>
<accession>A0A915CI24</accession>
<evidence type="ECO:0000256" key="5">
    <source>
        <dbReference type="RuleBase" id="RU003718"/>
    </source>
</evidence>
<sequence length="459" mass="51112">YKILIYAPKLFHSHLSFLGNIADTLVAAGHDVVFYMPTYDSSIRSNGTKFARTIEYRCELPVPYERSELFGNIWAQGIGEAIEAFYWLGRLSKIEFGACEHQLSDNNLVNRLRDENFDVAINDATALCGYALIMKIGVKKLVSAMPISLTEKVIEPFAITVNPSHVPVALSRSTDLMGFWERVYNVVGFIVISSFAETVTMPATVQLLRKYFGPGIDSTYALNVAAQSTFLLTNGNEFIDFPRPINSKLVYVSDIGIGKPHPLNEEFQKLMDSARGGVMLVSMGSIVVSSRMPMDIKNAFVSSFRAFPNITFIWKYEEDDDLGCDSQNIIKKKWIPQADLLAHANMRAFLSHCGATSTSESMRAGVPIVCIPVFFDQMQNAMKMGKHHAAVVIEKDNVTAASISWALRSVLSDKRLYTHFEFRYSANKVGRVEQLTSNASGMQSRNALQHFSTLFKAGG</sequence>
<dbReference type="Pfam" id="PF00201">
    <property type="entry name" value="UDPGT"/>
    <property type="match status" value="1"/>
</dbReference>
<name>A0A915CI24_PARUN</name>
<evidence type="ECO:0000256" key="4">
    <source>
        <dbReference type="ARBA" id="ARBA00047475"/>
    </source>
</evidence>
<proteinExistence type="inferred from homology"/>